<proteinExistence type="predicted"/>
<evidence type="ECO:0000313" key="2">
    <source>
        <dbReference type="EMBL" id="QDV38256.1"/>
    </source>
</evidence>
<feature type="transmembrane region" description="Helical" evidence="1">
    <location>
        <begin position="190"/>
        <end position="208"/>
    </location>
</feature>
<dbReference type="Proteomes" id="UP000317835">
    <property type="component" value="Chromosome"/>
</dbReference>
<reference evidence="2 3" key="1">
    <citation type="submission" date="2019-02" db="EMBL/GenBank/DDBJ databases">
        <title>Deep-cultivation of Planctomycetes and their phenomic and genomic characterization uncovers novel biology.</title>
        <authorList>
            <person name="Wiegand S."/>
            <person name="Jogler M."/>
            <person name="Boedeker C."/>
            <person name="Pinto D."/>
            <person name="Vollmers J."/>
            <person name="Rivas-Marin E."/>
            <person name="Kohn T."/>
            <person name="Peeters S.H."/>
            <person name="Heuer A."/>
            <person name="Rast P."/>
            <person name="Oberbeckmann S."/>
            <person name="Bunk B."/>
            <person name="Jeske O."/>
            <person name="Meyerdierks A."/>
            <person name="Storesund J.E."/>
            <person name="Kallscheuer N."/>
            <person name="Luecker S."/>
            <person name="Lage O.M."/>
            <person name="Pohl T."/>
            <person name="Merkel B.J."/>
            <person name="Hornburger P."/>
            <person name="Mueller R.-W."/>
            <person name="Bruemmer F."/>
            <person name="Labrenz M."/>
            <person name="Spormann A.M."/>
            <person name="Op den Camp H."/>
            <person name="Overmann J."/>
            <person name="Amann R."/>
            <person name="Jetten M.S.M."/>
            <person name="Mascher T."/>
            <person name="Medema M.H."/>
            <person name="Devos D.P."/>
            <person name="Kaster A.-K."/>
            <person name="Ovreas L."/>
            <person name="Rohde M."/>
            <person name="Galperin M.Y."/>
            <person name="Jogler C."/>
        </authorList>
    </citation>
    <scope>NUCLEOTIDE SEQUENCE [LARGE SCALE GENOMIC DNA]</scope>
    <source>
        <strain evidence="2 3">ElP</strain>
    </source>
</reference>
<organism evidence="2 3">
    <name type="scientific">Tautonia plasticadhaerens</name>
    <dbReference type="NCBI Taxonomy" id="2527974"/>
    <lineage>
        <taxon>Bacteria</taxon>
        <taxon>Pseudomonadati</taxon>
        <taxon>Planctomycetota</taxon>
        <taxon>Planctomycetia</taxon>
        <taxon>Isosphaerales</taxon>
        <taxon>Isosphaeraceae</taxon>
        <taxon>Tautonia</taxon>
    </lineage>
</organism>
<feature type="transmembrane region" description="Helical" evidence="1">
    <location>
        <begin position="94"/>
        <end position="114"/>
    </location>
</feature>
<dbReference type="AlphaFoldDB" id="A0A518HC73"/>
<dbReference type="EMBL" id="CP036426">
    <property type="protein sequence ID" value="QDV38256.1"/>
    <property type="molecule type" value="Genomic_DNA"/>
</dbReference>
<feature type="transmembrane region" description="Helical" evidence="1">
    <location>
        <begin position="151"/>
        <end position="169"/>
    </location>
</feature>
<dbReference type="KEGG" id="tpla:ElP_62070"/>
<keyword evidence="1" id="KW-0812">Transmembrane</keyword>
<keyword evidence="1" id="KW-1133">Transmembrane helix</keyword>
<feature type="transmembrane region" description="Helical" evidence="1">
    <location>
        <begin position="228"/>
        <end position="247"/>
    </location>
</feature>
<feature type="transmembrane region" description="Helical" evidence="1">
    <location>
        <begin position="315"/>
        <end position="334"/>
    </location>
</feature>
<keyword evidence="1" id="KW-0472">Membrane</keyword>
<feature type="transmembrane region" description="Helical" evidence="1">
    <location>
        <begin position="267"/>
        <end position="287"/>
    </location>
</feature>
<feature type="transmembrane region" description="Helical" evidence="1">
    <location>
        <begin position="355"/>
        <end position="378"/>
    </location>
</feature>
<feature type="transmembrane region" description="Helical" evidence="1">
    <location>
        <begin position="394"/>
        <end position="411"/>
    </location>
</feature>
<evidence type="ECO:0000313" key="3">
    <source>
        <dbReference type="Proteomes" id="UP000317835"/>
    </source>
</evidence>
<accession>A0A518HC73</accession>
<feature type="transmembrane region" description="Helical" evidence="1">
    <location>
        <begin position="44"/>
        <end position="61"/>
    </location>
</feature>
<protein>
    <submittedName>
        <fullName evidence="2">Uncharacterized protein</fullName>
    </submittedName>
</protein>
<evidence type="ECO:0000256" key="1">
    <source>
        <dbReference type="SAM" id="Phobius"/>
    </source>
</evidence>
<name>A0A518HC73_9BACT</name>
<gene>
    <name evidence="2" type="ORF">ElP_62070</name>
</gene>
<keyword evidence="3" id="KW-1185">Reference proteome</keyword>
<sequence length="437" mass="44952">MPMPPLLWAQNAPGEYEMPLLALRRWFWGQTLASPRAAPGSEALGTWVLGLLALLLVVIVAQGPGRALKQLFDLPGHVRLIGEAAGRLRVSVRLVMIALGASVLSWTTALLFRYNRPAGLADLAVLTRSKSVPEVAIEQGILAALTPMRDLFSLADLLVLLGIGGFVAFKYSAERWGDPEAEVSGRSLPARATLAWASAALYGLYRVATMLATPGDFPMGGCLFVEPIVVPLVMLSADGVLAAWVLVELRRSERSSDVEPVPVGPALVVLPAAVLACLLVMPARYAATSAYLALPYVPDGVARTALAPMLGWGPVFLQGAAVAFSGLAGAVPWCRGGVGAALGGYGRLLRAEGGHLVAALAIGGIAAGIPAGGSYLLMLSLPSQPWVLPAADSYAHYATLVVGLGVLAALVELGGRSASGAVPAAADPGEGGAEAAA</sequence>